<evidence type="ECO:0000313" key="3">
    <source>
        <dbReference type="EMBL" id="CAF4099779.1"/>
    </source>
</evidence>
<organism evidence="2 4">
    <name type="scientific">Rotaria sordida</name>
    <dbReference type="NCBI Taxonomy" id="392033"/>
    <lineage>
        <taxon>Eukaryota</taxon>
        <taxon>Metazoa</taxon>
        <taxon>Spiralia</taxon>
        <taxon>Gnathifera</taxon>
        <taxon>Rotifera</taxon>
        <taxon>Eurotatoria</taxon>
        <taxon>Bdelloidea</taxon>
        <taxon>Philodinida</taxon>
        <taxon>Philodinidae</taxon>
        <taxon>Rotaria</taxon>
    </lineage>
</organism>
<dbReference type="EMBL" id="CAJNOU010005557">
    <property type="protein sequence ID" value="CAF1481901.1"/>
    <property type="molecule type" value="Genomic_DNA"/>
</dbReference>
<comment type="caution">
    <text evidence="2">The sequence shown here is derived from an EMBL/GenBank/DDBJ whole genome shotgun (WGS) entry which is preliminary data.</text>
</comment>
<feature type="region of interest" description="Disordered" evidence="1">
    <location>
        <begin position="77"/>
        <end position="97"/>
    </location>
</feature>
<sequence length="97" mass="10734">MILNNSAFTNMSCSRSNLNPSAPEFQHYNRLPSLFIPPPIQSSQASISNGPLSANIINIDRIMEQKQKQQQQLYINNTNVPIHPPPPSLPSQSVAPI</sequence>
<reference evidence="2" key="1">
    <citation type="submission" date="2021-02" db="EMBL/GenBank/DDBJ databases">
        <authorList>
            <person name="Nowell W R."/>
        </authorList>
    </citation>
    <scope>NUCLEOTIDE SEQUENCE</scope>
</reference>
<dbReference type="Proteomes" id="UP000663874">
    <property type="component" value="Unassembled WGS sequence"/>
</dbReference>
<evidence type="ECO:0000256" key="1">
    <source>
        <dbReference type="SAM" id="MobiDB-lite"/>
    </source>
</evidence>
<gene>
    <name evidence="3" type="ORF">FNK824_LOCUS31336</name>
    <name evidence="2" type="ORF">SEV965_LOCUS35145</name>
</gene>
<accession>A0A815S0H8</accession>
<name>A0A815S0H8_9BILA</name>
<dbReference type="Proteomes" id="UP000663889">
    <property type="component" value="Unassembled WGS sequence"/>
</dbReference>
<evidence type="ECO:0000313" key="2">
    <source>
        <dbReference type="EMBL" id="CAF1481901.1"/>
    </source>
</evidence>
<proteinExistence type="predicted"/>
<dbReference type="AlphaFoldDB" id="A0A815S0H8"/>
<evidence type="ECO:0000313" key="4">
    <source>
        <dbReference type="Proteomes" id="UP000663889"/>
    </source>
</evidence>
<dbReference type="EMBL" id="CAJOBE010010082">
    <property type="protein sequence ID" value="CAF4099779.1"/>
    <property type="molecule type" value="Genomic_DNA"/>
</dbReference>
<protein>
    <submittedName>
        <fullName evidence="2">Uncharacterized protein</fullName>
    </submittedName>
</protein>